<keyword evidence="7" id="KW-0539">Nucleus</keyword>
<evidence type="ECO:0000256" key="8">
    <source>
        <dbReference type="ARBA" id="ARBA00023306"/>
    </source>
</evidence>
<reference evidence="12 13" key="1">
    <citation type="journal article" date="2018" name="BMC Genomics">
        <title>The genome of Naegleria lovaniensis, the basis for a comparative approach to unravel pathogenicity factors of the human pathogenic amoeba N. fowleri.</title>
        <authorList>
            <person name="Liechti N."/>
            <person name="Schurch N."/>
            <person name="Bruggmann R."/>
            <person name="Wittwer M."/>
        </authorList>
    </citation>
    <scope>NUCLEOTIDE SEQUENCE [LARGE SCALE GENOMIC DNA]</scope>
    <source>
        <strain evidence="12 13">ATCC 30569</strain>
    </source>
</reference>
<evidence type="ECO:0000256" key="1">
    <source>
        <dbReference type="ARBA" id="ARBA00004123"/>
    </source>
</evidence>
<name>A0AA88GM50_NAELO</name>
<keyword evidence="5" id="KW-0507">mRNA processing</keyword>
<evidence type="ECO:0000313" key="12">
    <source>
        <dbReference type="EMBL" id="KAG2379365.1"/>
    </source>
</evidence>
<dbReference type="GO" id="GO:0008380">
    <property type="term" value="P:RNA splicing"/>
    <property type="evidence" value="ECO:0007669"/>
    <property type="project" value="UniProtKB-KW"/>
</dbReference>
<dbReference type="PANTHER" id="PTHR12786">
    <property type="entry name" value="SPLICING FACTOR SF3A-RELATED"/>
    <property type="match status" value="1"/>
</dbReference>
<dbReference type="GO" id="GO:0006397">
    <property type="term" value="P:mRNA processing"/>
    <property type="evidence" value="ECO:0007669"/>
    <property type="project" value="UniProtKB-KW"/>
</dbReference>
<dbReference type="InterPro" id="IPR053822">
    <property type="entry name" value="SDE2-like_dom"/>
</dbReference>
<feature type="coiled-coil region" evidence="9">
    <location>
        <begin position="194"/>
        <end position="240"/>
    </location>
</feature>
<protein>
    <recommendedName>
        <fullName evidence="11">SDE2-like domain-containing protein</fullName>
    </recommendedName>
</protein>
<dbReference type="RefSeq" id="XP_044546627.1">
    <property type="nucleotide sequence ID" value="XM_044697477.1"/>
</dbReference>
<dbReference type="InterPro" id="IPR051421">
    <property type="entry name" value="RNA_Proc_DNA_Dmg_Regulator"/>
</dbReference>
<keyword evidence="6" id="KW-0508">mRNA splicing</keyword>
<comment type="subcellular location">
    <subcellularLocation>
        <location evidence="2">Cytoplasm</location>
    </subcellularLocation>
    <subcellularLocation>
        <location evidence="1">Nucleus</location>
    </subcellularLocation>
</comment>
<evidence type="ECO:0000256" key="4">
    <source>
        <dbReference type="ARBA" id="ARBA00022490"/>
    </source>
</evidence>
<feature type="region of interest" description="Disordered" evidence="10">
    <location>
        <begin position="260"/>
        <end position="308"/>
    </location>
</feature>
<accession>A0AA88GM50</accession>
<feature type="domain" description="SDE2-like" evidence="11">
    <location>
        <begin position="153"/>
        <end position="241"/>
    </location>
</feature>
<dbReference type="GO" id="GO:0005634">
    <property type="term" value="C:nucleus"/>
    <property type="evidence" value="ECO:0007669"/>
    <property type="project" value="UniProtKB-SubCell"/>
</dbReference>
<evidence type="ECO:0000256" key="7">
    <source>
        <dbReference type="ARBA" id="ARBA00023242"/>
    </source>
</evidence>
<dbReference type="Pfam" id="PF22782">
    <property type="entry name" value="SDE2"/>
    <property type="match status" value="1"/>
</dbReference>
<evidence type="ECO:0000256" key="3">
    <source>
        <dbReference type="ARBA" id="ARBA00008726"/>
    </source>
</evidence>
<sequence length="308" mass="35197">MRFDFSASESKHASDHNKGSDGVFDDHHDDHVYNIKLNSYEVQLSREEFLKYTWQDVIDEFILKLTNDDESLINPSSDYHPVMITENCTHSQQQDDSTLEALLFSSSFYLAHQAYKPLRLNVLIAHYFNSTLPYSHPIELRSNYSDGIFGLVGGKGGFGSLLRQSKSKKKTTNFSAMRDLSGRRFRHVTNQINLKQWNELVEKRKQQIKEKRAKEREEKRERAREQITLQREIIREKEEQVACAVKAGLEMAFKNGNNGPNVVGASSGSSPSSSANSSSSSNDKTKTNPSTKRKSKFDHHLSDEEDEE</sequence>
<gene>
    <name evidence="12" type="ORF">C9374_007504</name>
</gene>
<evidence type="ECO:0000256" key="2">
    <source>
        <dbReference type="ARBA" id="ARBA00004496"/>
    </source>
</evidence>
<comment type="similarity">
    <text evidence="3">Belongs to the SDE2 family.</text>
</comment>
<evidence type="ECO:0000313" key="13">
    <source>
        <dbReference type="Proteomes" id="UP000816034"/>
    </source>
</evidence>
<dbReference type="AlphaFoldDB" id="A0AA88GM50"/>
<feature type="compositionally biased region" description="Low complexity" evidence="10">
    <location>
        <begin position="260"/>
        <end position="282"/>
    </location>
</feature>
<organism evidence="12 13">
    <name type="scientific">Naegleria lovaniensis</name>
    <name type="common">Amoeba</name>
    <dbReference type="NCBI Taxonomy" id="51637"/>
    <lineage>
        <taxon>Eukaryota</taxon>
        <taxon>Discoba</taxon>
        <taxon>Heterolobosea</taxon>
        <taxon>Tetramitia</taxon>
        <taxon>Eutetramitia</taxon>
        <taxon>Vahlkampfiidae</taxon>
        <taxon>Naegleria</taxon>
    </lineage>
</organism>
<dbReference type="GO" id="GO:0005737">
    <property type="term" value="C:cytoplasm"/>
    <property type="evidence" value="ECO:0007669"/>
    <property type="project" value="UniProtKB-SubCell"/>
</dbReference>
<keyword evidence="8" id="KW-0131">Cell cycle</keyword>
<evidence type="ECO:0000256" key="5">
    <source>
        <dbReference type="ARBA" id="ARBA00022664"/>
    </source>
</evidence>
<dbReference type="GeneID" id="68099958"/>
<keyword evidence="4" id="KW-0963">Cytoplasm</keyword>
<evidence type="ECO:0000259" key="11">
    <source>
        <dbReference type="Pfam" id="PF22782"/>
    </source>
</evidence>
<keyword evidence="9" id="KW-0175">Coiled coil</keyword>
<keyword evidence="13" id="KW-1185">Reference proteome</keyword>
<evidence type="ECO:0000256" key="10">
    <source>
        <dbReference type="SAM" id="MobiDB-lite"/>
    </source>
</evidence>
<dbReference type="Proteomes" id="UP000816034">
    <property type="component" value="Unassembled WGS sequence"/>
</dbReference>
<comment type="caution">
    <text evidence="12">The sequence shown here is derived from an EMBL/GenBank/DDBJ whole genome shotgun (WGS) entry which is preliminary data.</text>
</comment>
<proteinExistence type="inferred from homology"/>
<evidence type="ECO:0000256" key="9">
    <source>
        <dbReference type="SAM" id="Coils"/>
    </source>
</evidence>
<dbReference type="EMBL" id="PYSW02000029">
    <property type="protein sequence ID" value="KAG2379365.1"/>
    <property type="molecule type" value="Genomic_DNA"/>
</dbReference>
<feature type="region of interest" description="Disordered" evidence="10">
    <location>
        <begin position="1"/>
        <end position="23"/>
    </location>
</feature>
<evidence type="ECO:0000256" key="6">
    <source>
        <dbReference type="ARBA" id="ARBA00023187"/>
    </source>
</evidence>
<dbReference type="PANTHER" id="PTHR12786:SF1">
    <property type="entry name" value="SPLICING REGULATOR SDE2"/>
    <property type="match status" value="1"/>
</dbReference>